<reference evidence="2" key="2">
    <citation type="submission" date="2020-09" db="EMBL/GenBank/DDBJ databases">
        <authorList>
            <person name="Sun Q."/>
            <person name="Kim S."/>
        </authorList>
    </citation>
    <scope>NUCLEOTIDE SEQUENCE</scope>
    <source>
        <strain evidence="2">KCTC 23430</strain>
    </source>
</reference>
<evidence type="ECO:0000313" key="3">
    <source>
        <dbReference type="Proteomes" id="UP000644693"/>
    </source>
</evidence>
<gene>
    <name evidence="2" type="ORF">GCM10007053_27640</name>
</gene>
<protein>
    <recommendedName>
        <fullName evidence="4">General secretion pathway protein J</fullName>
    </recommendedName>
</protein>
<dbReference type="Pfam" id="PF07963">
    <property type="entry name" value="N_methyl"/>
    <property type="match status" value="1"/>
</dbReference>
<dbReference type="PROSITE" id="PS00409">
    <property type="entry name" value="PROKAR_NTER_METHYL"/>
    <property type="match status" value="1"/>
</dbReference>
<proteinExistence type="predicted"/>
<dbReference type="InterPro" id="IPR012902">
    <property type="entry name" value="N_methyl_site"/>
</dbReference>
<keyword evidence="1" id="KW-1133">Transmembrane helix</keyword>
<dbReference type="EMBL" id="BMYM01000003">
    <property type="protein sequence ID" value="GHD37934.1"/>
    <property type="molecule type" value="Genomic_DNA"/>
</dbReference>
<keyword evidence="1" id="KW-0812">Transmembrane</keyword>
<evidence type="ECO:0000313" key="2">
    <source>
        <dbReference type="EMBL" id="GHD37934.1"/>
    </source>
</evidence>
<dbReference type="AlphaFoldDB" id="A0A918XLD9"/>
<keyword evidence="3" id="KW-1185">Reference proteome</keyword>
<organism evidence="2 3">
    <name type="scientific">Parahalioglobus pacificus</name>
    <dbReference type="NCBI Taxonomy" id="930806"/>
    <lineage>
        <taxon>Bacteria</taxon>
        <taxon>Pseudomonadati</taxon>
        <taxon>Pseudomonadota</taxon>
        <taxon>Gammaproteobacteria</taxon>
        <taxon>Cellvibrionales</taxon>
        <taxon>Halieaceae</taxon>
        <taxon>Parahalioglobus</taxon>
    </lineage>
</organism>
<dbReference type="NCBIfam" id="TIGR02532">
    <property type="entry name" value="IV_pilin_GFxxxE"/>
    <property type="match status" value="1"/>
</dbReference>
<dbReference type="Proteomes" id="UP000644693">
    <property type="component" value="Unassembled WGS sequence"/>
</dbReference>
<feature type="transmembrane region" description="Helical" evidence="1">
    <location>
        <begin position="20"/>
        <end position="41"/>
    </location>
</feature>
<keyword evidence="1" id="KW-0472">Membrane</keyword>
<reference evidence="2" key="1">
    <citation type="journal article" date="2014" name="Int. J. Syst. Evol. Microbiol.">
        <title>Complete genome sequence of Corynebacterium casei LMG S-19264T (=DSM 44701T), isolated from a smear-ripened cheese.</title>
        <authorList>
            <consortium name="US DOE Joint Genome Institute (JGI-PGF)"/>
            <person name="Walter F."/>
            <person name="Albersmeier A."/>
            <person name="Kalinowski J."/>
            <person name="Ruckert C."/>
        </authorList>
    </citation>
    <scope>NUCLEOTIDE SEQUENCE</scope>
    <source>
        <strain evidence="2">KCTC 23430</strain>
    </source>
</reference>
<sequence>MSQGVPKRAQRDAGFTLIEVMVALTILSLVMVVTVTGLRTLGNTQVAITRLTDRVDEIRSVSSFLRDAFDATIVGDDLGGLTLGGGRGGPGSGFFRIEEDGSLEWRSSMLFGETYGGSFYLRLAQVENTLILQWQEPENSEPYAWEESPSRRVIDRVEEFSVAYRRELDGDWITEWDKSFATPYQIRLRIKSSDRYWPDMIMGMGR</sequence>
<evidence type="ECO:0000256" key="1">
    <source>
        <dbReference type="SAM" id="Phobius"/>
    </source>
</evidence>
<name>A0A918XLD9_9GAMM</name>
<accession>A0A918XLD9</accession>
<comment type="caution">
    <text evidence="2">The sequence shown here is derived from an EMBL/GenBank/DDBJ whole genome shotgun (WGS) entry which is preliminary data.</text>
</comment>
<evidence type="ECO:0008006" key="4">
    <source>
        <dbReference type="Google" id="ProtNLM"/>
    </source>
</evidence>